<feature type="transmembrane region" description="Helical" evidence="2">
    <location>
        <begin position="200"/>
        <end position="224"/>
    </location>
</feature>
<feature type="domain" description="PPM-type phosphatase" evidence="3">
    <location>
        <begin position="391"/>
        <end position="605"/>
    </location>
</feature>
<feature type="transmembrane region" description="Helical" evidence="2">
    <location>
        <begin position="75"/>
        <end position="92"/>
    </location>
</feature>
<feature type="transmembrane region" description="Helical" evidence="2">
    <location>
        <begin position="132"/>
        <end position="153"/>
    </location>
</feature>
<feature type="transmembrane region" description="Helical" evidence="2">
    <location>
        <begin position="231"/>
        <end position="257"/>
    </location>
</feature>
<dbReference type="Gene3D" id="3.60.40.10">
    <property type="entry name" value="PPM-type phosphatase domain"/>
    <property type="match status" value="1"/>
</dbReference>
<evidence type="ECO:0000313" key="5">
    <source>
        <dbReference type="Proteomes" id="UP000287601"/>
    </source>
</evidence>
<dbReference type="InterPro" id="IPR001932">
    <property type="entry name" value="PPM-type_phosphatase-like_dom"/>
</dbReference>
<protein>
    <recommendedName>
        <fullName evidence="3">PPM-type phosphatase domain-containing protein</fullName>
    </recommendedName>
</protein>
<accession>A0A410PXA7</accession>
<name>A0A410PXA7_9FIRM</name>
<dbReference type="GO" id="GO:0016791">
    <property type="term" value="F:phosphatase activity"/>
    <property type="evidence" value="ECO:0007669"/>
    <property type="project" value="TreeGrafter"/>
</dbReference>
<proteinExistence type="predicted"/>
<dbReference type="EMBL" id="CP035281">
    <property type="protein sequence ID" value="QAT43581.1"/>
    <property type="molecule type" value="Genomic_DNA"/>
</dbReference>
<keyword evidence="2" id="KW-1133">Transmembrane helix</keyword>
<dbReference type="InterPro" id="IPR036457">
    <property type="entry name" value="PPM-type-like_dom_sf"/>
</dbReference>
<feature type="transmembrane region" description="Helical" evidence="2">
    <location>
        <begin position="99"/>
        <end position="120"/>
    </location>
</feature>
<dbReference type="InterPro" id="IPR052016">
    <property type="entry name" value="Bact_Sigma-Reg"/>
</dbReference>
<dbReference type="PANTHER" id="PTHR43156">
    <property type="entry name" value="STAGE II SPORULATION PROTEIN E-RELATED"/>
    <property type="match status" value="1"/>
</dbReference>
<sequence length="606" mass="66047">MEMVKSREKVTAGLAQIAGLVVLSFLVCRVVVLNSLFPCGVALVTVLIYRNRLNLYLVLPMVLGSITYYGSNYLFYGDLMALVLCTIAFTVFGNRRIDLPARAVMAAILTITCNCSYYILKHMFYRLSIFMLLSEVLLIFVLIFTFNTFFTFMNLVKHSEIQIEKRSELGVEKAIGATAAVGVLILCGTGIWALDPAKLSLPLMGGLFITLVAGFGGGIGAGLIAGTSSAICLVFCTGFTPAIVMVFLAGGFTAGVFSQESKIMAAICFSGACLVLGMITTYPELFIPPYEPLAASAAMALIPRKYLAEIKKTFSAIRKDNTYCDMKNKQQLLKVLEEHYRVYDRLANLYGNAGSNRSIISYQFRGMAQVTESLKSEMESLTHETSWIEAQPKFQVKAAHAAYGQIAGISGDSFQYRNISKTEYGILISDGMGKGKAASAESSLAVSTLMDLIGSGFDVELALKTVNNILLQQEGDEIFSTVDLGLIDRMGGKLRLFKIGAAATFVKRGEKVAAVKVAALPMGIVDGLHIDFINVRLRPGDQIIMISDGVSDANRQDLEMSWLKEVIRSIKSTDPQTVSDLIMNRAVEAYGIREKDDMTVITAVLE</sequence>
<keyword evidence="2" id="KW-0472">Membrane</keyword>
<dbReference type="SUPFAM" id="SSF81606">
    <property type="entry name" value="PP2C-like"/>
    <property type="match status" value="1"/>
</dbReference>
<dbReference type="RefSeq" id="WP_128746359.1">
    <property type="nucleotide sequence ID" value="NZ_CP035281.1"/>
</dbReference>
<keyword evidence="2" id="KW-0812">Transmembrane</keyword>
<dbReference type="AlphaFoldDB" id="A0A410PXA7"/>
<dbReference type="PANTHER" id="PTHR43156:SF2">
    <property type="entry name" value="STAGE II SPORULATION PROTEIN E"/>
    <property type="match status" value="1"/>
</dbReference>
<gene>
    <name evidence="4" type="ORF">EQM06_10315</name>
</gene>
<dbReference type="Proteomes" id="UP000287601">
    <property type="component" value="Chromosome"/>
</dbReference>
<dbReference type="Pfam" id="PF07228">
    <property type="entry name" value="SpoIIE"/>
    <property type="match status" value="1"/>
</dbReference>
<evidence type="ECO:0000256" key="2">
    <source>
        <dbReference type="SAM" id="Phobius"/>
    </source>
</evidence>
<feature type="transmembrane region" description="Helical" evidence="2">
    <location>
        <begin position="174"/>
        <end position="194"/>
    </location>
</feature>
<keyword evidence="5" id="KW-1185">Reference proteome</keyword>
<keyword evidence="1" id="KW-0378">Hydrolase</keyword>
<organism evidence="4 5">
    <name type="scientific">Aminipila luticellarii</name>
    <dbReference type="NCBI Taxonomy" id="2507160"/>
    <lineage>
        <taxon>Bacteria</taxon>
        <taxon>Bacillati</taxon>
        <taxon>Bacillota</taxon>
        <taxon>Clostridia</taxon>
        <taxon>Peptostreptococcales</taxon>
        <taxon>Anaerovoracaceae</taxon>
        <taxon>Aminipila</taxon>
    </lineage>
</organism>
<evidence type="ECO:0000256" key="1">
    <source>
        <dbReference type="ARBA" id="ARBA00022801"/>
    </source>
</evidence>
<dbReference type="OrthoDB" id="9763774at2"/>
<reference evidence="4 5" key="1">
    <citation type="submission" date="2019-01" db="EMBL/GenBank/DDBJ databases">
        <title>Draft genomes of a novel of Aminipila strains.</title>
        <authorList>
            <person name="Ma S."/>
        </authorList>
    </citation>
    <scope>NUCLEOTIDE SEQUENCE [LARGE SCALE GENOMIC DNA]</scope>
    <source>
        <strain evidence="5">JN-39</strain>
    </source>
</reference>
<dbReference type="SMART" id="SM00331">
    <property type="entry name" value="PP2C_SIG"/>
    <property type="match status" value="1"/>
</dbReference>
<evidence type="ECO:0000313" key="4">
    <source>
        <dbReference type="EMBL" id="QAT43581.1"/>
    </source>
</evidence>
<dbReference type="KEGG" id="amij:EQM06_10315"/>
<feature type="transmembrane region" description="Helical" evidence="2">
    <location>
        <begin position="53"/>
        <end position="69"/>
    </location>
</feature>
<evidence type="ECO:0000259" key="3">
    <source>
        <dbReference type="SMART" id="SM00331"/>
    </source>
</evidence>
<feature type="transmembrane region" description="Helical" evidence="2">
    <location>
        <begin position="20"/>
        <end position="46"/>
    </location>
</feature>